<reference evidence="12" key="1">
    <citation type="journal article" date="2009" name="Genome Res.">
        <title>Comparative genomic analyses of the human fungal pathogens Coccidioides and their relatives.</title>
        <authorList>
            <person name="Sharpton T.J."/>
            <person name="Stajich J.E."/>
            <person name="Rounsley S.D."/>
            <person name="Gardner M.J."/>
            <person name="Wortman J.R."/>
            <person name="Jordar V.S."/>
            <person name="Maiti R."/>
            <person name="Kodira C.D."/>
            <person name="Neafsey D.E."/>
            <person name="Zeng Q."/>
            <person name="Hung C.-Y."/>
            <person name="McMahan C."/>
            <person name="Muszewska A."/>
            <person name="Grynberg M."/>
            <person name="Mandel M.A."/>
            <person name="Kellner E.M."/>
            <person name="Barker B.M."/>
            <person name="Galgiani J.N."/>
            <person name="Orbach M.J."/>
            <person name="Kirkland T.N."/>
            <person name="Cole G.T."/>
            <person name="Henn M.R."/>
            <person name="Birren B.W."/>
            <person name="Taylor J.W."/>
        </authorList>
    </citation>
    <scope>NUCLEOTIDE SEQUENCE [LARGE SCALE GENOMIC DNA]</scope>
    <source>
        <strain evidence="12">UAMH 1704</strain>
    </source>
</reference>
<feature type="active site" description="Proton donor" evidence="6">
    <location>
        <position position="328"/>
    </location>
</feature>
<feature type="signal peptide" evidence="8">
    <location>
        <begin position="1"/>
        <end position="17"/>
    </location>
</feature>
<dbReference type="InterPro" id="IPR017853">
    <property type="entry name" value="GH"/>
</dbReference>
<feature type="domain" description="Beta-hexosaminidase bacterial type N-terminal" evidence="10">
    <location>
        <begin position="107"/>
        <end position="165"/>
    </location>
</feature>
<evidence type="ECO:0000256" key="6">
    <source>
        <dbReference type="PIRSR" id="PIRSR625705-1"/>
    </source>
</evidence>
<dbReference type="STRING" id="336963.C4JPA2"/>
<dbReference type="InterPro" id="IPR052764">
    <property type="entry name" value="GH20_Enzymes"/>
</dbReference>
<dbReference type="OMA" id="GWQWTPA"/>
<keyword evidence="8" id="KW-0732">Signal</keyword>
<dbReference type="RefSeq" id="XP_002544967.1">
    <property type="nucleotide sequence ID" value="XM_002544921.1"/>
</dbReference>
<dbReference type="InterPro" id="IPR025705">
    <property type="entry name" value="Beta_hexosaminidase_sua/sub"/>
</dbReference>
<proteinExistence type="inferred from homology"/>
<protein>
    <recommendedName>
        <fullName evidence="3">beta-N-acetylhexosaminidase</fullName>
        <ecNumber evidence="3">3.2.1.52</ecNumber>
    </recommendedName>
</protein>
<evidence type="ECO:0000256" key="3">
    <source>
        <dbReference type="ARBA" id="ARBA00012663"/>
    </source>
</evidence>
<feature type="chain" id="PRO_5002937972" description="beta-N-acetylhexosaminidase" evidence="8">
    <location>
        <begin position="18"/>
        <end position="751"/>
    </location>
</feature>
<dbReference type="InterPro" id="IPR015882">
    <property type="entry name" value="HEX_bac_N"/>
</dbReference>
<evidence type="ECO:0000256" key="2">
    <source>
        <dbReference type="ARBA" id="ARBA00006285"/>
    </source>
</evidence>
<dbReference type="SUPFAM" id="SSF51445">
    <property type="entry name" value="(Trans)glycosidases"/>
    <property type="match status" value="1"/>
</dbReference>
<dbReference type="Pfam" id="PF02838">
    <property type="entry name" value="Glyco_hydro_20b"/>
    <property type="match status" value="1"/>
</dbReference>
<keyword evidence="12" id="KW-1185">Reference proteome</keyword>
<evidence type="ECO:0000313" key="12">
    <source>
        <dbReference type="Proteomes" id="UP000002058"/>
    </source>
</evidence>
<dbReference type="GeneID" id="8442348"/>
<dbReference type="VEuPathDB" id="FungiDB:UREG_04484"/>
<dbReference type="InParanoid" id="C4JPA2"/>
<dbReference type="EMBL" id="CH476616">
    <property type="protein sequence ID" value="EEP79638.1"/>
    <property type="molecule type" value="Genomic_DNA"/>
</dbReference>
<evidence type="ECO:0000256" key="1">
    <source>
        <dbReference type="ARBA" id="ARBA00001231"/>
    </source>
</evidence>
<evidence type="ECO:0000259" key="10">
    <source>
        <dbReference type="Pfam" id="PF02838"/>
    </source>
</evidence>
<dbReference type="PANTHER" id="PTHR43678:SF1">
    <property type="entry name" value="BETA-N-ACETYLHEXOSAMINIDASE"/>
    <property type="match status" value="1"/>
</dbReference>
<keyword evidence="4" id="KW-0378">Hydrolase</keyword>
<dbReference type="HOGENOM" id="CLU_010969_1_0_1"/>
<sequence length="751" mass="84055">MFLRLCLFLAAASALQTLPPVEFTARPGEGFSISSAPKTVYVDSSFAETKDKDGLSLIPPSAYEFAETFIGDLGQISGTDWKLERLERVPEDGKGIYLGRFRGSVDNLTYQNGEHTEEAYELEVGGARVYIGGTGARGMWWGTRTLLQQLLLAGNGQLPAGRAVDVPAYVTRGYMLDCGRKWYSASFLKEMCAFASFFKMSEFQYHLMDNYPLNRGRNETWNQVYSHFSLRPENPELRPLVDRWNETVSRNEFEDLQKHCASRGVTVIPEIEAPGHCLAITKWKPELALLKKDLLNLTHPDAISTVQAIWKEFLPWFKTKEVHIGADEYDPTLADVYITYVNEMAKFIKSTASKSVRIWGTYEPSETLAIDKNVIIQHWQYNQSDPYDLEPAGYNIINSEDWVVYMSIKNDHTPIFPARYPQFYNVSRSFHFANKEDWQWEPSLLDPYNITEQMNPNAKGLKGAIMAAWNDNGYDASTQLEAYYTMKAGIPLLAARSWSGSRGRRLDEATFLESSKLLSDNAPAQNLDRRLAVELNGKSPPGPLLVWRRSTSVPNDGRYILGYGSKGMNYSLTLEVTGPFTLSSNDSVLYLDQNGSLVFSTDGIPYPLRHVGEEDGFDLGHPGRIWTNSSNSSHEPVKVPLAANITIKTDILGGSRVWVNDSFAGRFEVFVFGGKNMFFSWSQMAFAAPLDQLEGGIEAITVARYSPEDPPTRPSEGTATPTPRVSAASGLWWRSAVEAVVGAAVLYIIIF</sequence>
<evidence type="ECO:0000259" key="9">
    <source>
        <dbReference type="Pfam" id="PF00728"/>
    </source>
</evidence>
<evidence type="ECO:0000256" key="7">
    <source>
        <dbReference type="SAM" id="MobiDB-lite"/>
    </source>
</evidence>
<comment type="catalytic activity">
    <reaction evidence="1">
        <text>Hydrolysis of terminal non-reducing N-acetyl-D-hexosamine residues in N-acetyl-beta-D-hexosaminides.</text>
        <dbReference type="EC" id="3.2.1.52"/>
    </reaction>
</comment>
<accession>C4JPA2</accession>
<dbReference type="KEGG" id="ure:UREG_04484"/>
<dbReference type="GO" id="GO:0005975">
    <property type="term" value="P:carbohydrate metabolic process"/>
    <property type="evidence" value="ECO:0007669"/>
    <property type="project" value="InterPro"/>
</dbReference>
<evidence type="ECO:0000256" key="5">
    <source>
        <dbReference type="ARBA" id="ARBA00023295"/>
    </source>
</evidence>
<keyword evidence="5" id="KW-0326">Glycosidase</keyword>
<dbReference type="eggNOG" id="KOG2499">
    <property type="taxonomic scope" value="Eukaryota"/>
</dbReference>
<feature type="domain" description="Glycoside hydrolase family 20 catalytic" evidence="9">
    <location>
        <begin position="171"/>
        <end position="471"/>
    </location>
</feature>
<evidence type="ECO:0000256" key="4">
    <source>
        <dbReference type="ARBA" id="ARBA00022801"/>
    </source>
</evidence>
<dbReference type="CDD" id="cd06564">
    <property type="entry name" value="GH20_DspB_LnbB-like"/>
    <property type="match status" value="1"/>
</dbReference>
<dbReference type="Gene3D" id="3.20.20.80">
    <property type="entry name" value="Glycosidases"/>
    <property type="match status" value="1"/>
</dbReference>
<dbReference type="InterPro" id="IPR015883">
    <property type="entry name" value="Glyco_hydro_20_cat"/>
</dbReference>
<dbReference type="PANTHER" id="PTHR43678">
    <property type="entry name" value="PUTATIVE (AFU_ORTHOLOGUE AFUA_2G00640)-RELATED"/>
    <property type="match status" value="1"/>
</dbReference>
<dbReference type="SUPFAM" id="SSF55545">
    <property type="entry name" value="beta-N-acetylhexosaminidase-like domain"/>
    <property type="match status" value="1"/>
</dbReference>
<organism evidence="11 12">
    <name type="scientific">Uncinocarpus reesii (strain UAMH 1704)</name>
    <dbReference type="NCBI Taxonomy" id="336963"/>
    <lineage>
        <taxon>Eukaryota</taxon>
        <taxon>Fungi</taxon>
        <taxon>Dikarya</taxon>
        <taxon>Ascomycota</taxon>
        <taxon>Pezizomycotina</taxon>
        <taxon>Eurotiomycetes</taxon>
        <taxon>Eurotiomycetidae</taxon>
        <taxon>Onygenales</taxon>
        <taxon>Onygenaceae</taxon>
        <taxon>Uncinocarpus</taxon>
    </lineage>
</organism>
<dbReference type="OrthoDB" id="428480at2759"/>
<dbReference type="InterPro" id="IPR029018">
    <property type="entry name" value="Hex-like_dom2"/>
</dbReference>
<dbReference type="Gene3D" id="3.30.379.10">
    <property type="entry name" value="Chitobiase/beta-hexosaminidase domain 2-like"/>
    <property type="match status" value="1"/>
</dbReference>
<dbReference type="Pfam" id="PF00728">
    <property type="entry name" value="Glyco_hydro_20"/>
    <property type="match status" value="1"/>
</dbReference>
<feature type="region of interest" description="Disordered" evidence="7">
    <location>
        <begin position="705"/>
        <end position="724"/>
    </location>
</feature>
<evidence type="ECO:0000313" key="11">
    <source>
        <dbReference type="EMBL" id="EEP79638.1"/>
    </source>
</evidence>
<dbReference type="PRINTS" id="PR00738">
    <property type="entry name" value="GLHYDRLASE20"/>
</dbReference>
<dbReference type="Proteomes" id="UP000002058">
    <property type="component" value="Unassembled WGS sequence"/>
</dbReference>
<name>C4JPA2_UNCRE</name>
<gene>
    <name evidence="11" type="ORF">UREG_04484</name>
</gene>
<dbReference type="EC" id="3.2.1.52" evidence="3"/>
<dbReference type="AlphaFoldDB" id="C4JPA2"/>
<comment type="similarity">
    <text evidence="2">Belongs to the glycosyl hydrolase 20 family.</text>
</comment>
<dbReference type="GO" id="GO:0004563">
    <property type="term" value="F:beta-N-acetylhexosaminidase activity"/>
    <property type="evidence" value="ECO:0007669"/>
    <property type="project" value="UniProtKB-EC"/>
</dbReference>
<evidence type="ECO:0000256" key="8">
    <source>
        <dbReference type="SAM" id="SignalP"/>
    </source>
</evidence>